<dbReference type="PROSITE" id="PS01096">
    <property type="entry name" value="PPIC_PPIASE_1"/>
    <property type="match status" value="1"/>
</dbReference>
<keyword evidence="7 11" id="KW-0472">Membrane</keyword>
<evidence type="ECO:0000256" key="7">
    <source>
        <dbReference type="ARBA" id="ARBA00023136"/>
    </source>
</evidence>
<evidence type="ECO:0000256" key="1">
    <source>
        <dbReference type="ARBA" id="ARBA00000971"/>
    </source>
</evidence>
<evidence type="ECO:0000313" key="16">
    <source>
        <dbReference type="Proteomes" id="UP000053797"/>
    </source>
</evidence>
<evidence type="ECO:0000256" key="10">
    <source>
        <dbReference type="ARBA" id="ARBA00023288"/>
    </source>
</evidence>
<dbReference type="Gene3D" id="3.10.50.40">
    <property type="match status" value="1"/>
</dbReference>
<keyword evidence="10 11" id="KW-0449">Lipoprotein</keyword>
<dbReference type="InterPro" id="IPR046357">
    <property type="entry name" value="PPIase_dom_sf"/>
</dbReference>
<dbReference type="InterPro" id="IPR027304">
    <property type="entry name" value="Trigger_fact/SurA_dom_sf"/>
</dbReference>
<dbReference type="GO" id="GO:0003755">
    <property type="term" value="F:peptidyl-prolyl cis-trans isomerase activity"/>
    <property type="evidence" value="ECO:0007669"/>
    <property type="project" value="UniProtKB-UniRule"/>
</dbReference>
<comment type="subcellular location">
    <subcellularLocation>
        <location evidence="2 11">Cell membrane</location>
        <topology evidence="2 11">Lipid-anchor</topology>
    </subcellularLocation>
</comment>
<comment type="catalytic activity">
    <reaction evidence="1 11">
        <text>[protein]-peptidylproline (omega=180) = [protein]-peptidylproline (omega=0)</text>
        <dbReference type="Rhea" id="RHEA:16237"/>
        <dbReference type="Rhea" id="RHEA-COMP:10747"/>
        <dbReference type="Rhea" id="RHEA-COMP:10748"/>
        <dbReference type="ChEBI" id="CHEBI:83833"/>
        <dbReference type="ChEBI" id="CHEBI:83834"/>
        <dbReference type="EC" id="5.2.1.8"/>
    </reaction>
</comment>
<accession>A0A0V8GFG3</accession>
<proteinExistence type="inferred from homology"/>
<dbReference type="Proteomes" id="UP000072605">
    <property type="component" value="Unassembled WGS sequence"/>
</dbReference>
<reference evidence="15 17" key="2">
    <citation type="journal article" date="2016" name="Front. Microbiol.">
        <title>Genomic Resource of Rice Seed Associated Bacteria.</title>
        <authorList>
            <person name="Midha S."/>
            <person name="Bansal K."/>
            <person name="Sharma S."/>
            <person name="Kumar N."/>
            <person name="Patil P.P."/>
            <person name="Chaudhry V."/>
            <person name="Patil P.B."/>
        </authorList>
    </citation>
    <scope>NUCLEOTIDE SEQUENCE [LARGE SCALE GENOMIC DNA]</scope>
    <source>
        <strain evidence="15 17">RSA11</strain>
    </source>
</reference>
<dbReference type="EC" id="5.2.1.8" evidence="11"/>
<evidence type="ECO:0000313" key="15">
    <source>
        <dbReference type="EMBL" id="KTR25563.1"/>
    </source>
</evidence>
<evidence type="ECO:0000259" key="13">
    <source>
        <dbReference type="PROSITE" id="PS50198"/>
    </source>
</evidence>
<evidence type="ECO:0000256" key="9">
    <source>
        <dbReference type="ARBA" id="ARBA00023235"/>
    </source>
</evidence>
<dbReference type="PANTHER" id="PTHR47245">
    <property type="entry name" value="PEPTIDYLPROLYL ISOMERASE"/>
    <property type="match status" value="1"/>
</dbReference>
<comment type="function">
    <text evidence="11">Plays a major role in protein secretion by helping the post-translocational extracellular folding of several secreted proteins.</text>
</comment>
<dbReference type="OrthoDB" id="14196at2"/>
<dbReference type="GO" id="GO:0005886">
    <property type="term" value="C:plasma membrane"/>
    <property type="evidence" value="ECO:0007669"/>
    <property type="project" value="UniProtKB-SubCell"/>
</dbReference>
<dbReference type="Proteomes" id="UP000053797">
    <property type="component" value="Unassembled WGS sequence"/>
</dbReference>
<dbReference type="InterPro" id="IPR023058">
    <property type="entry name" value="PPIase_PpiC_CS"/>
</dbReference>
<dbReference type="PANTHER" id="PTHR47245:SF1">
    <property type="entry name" value="FOLDASE PROTEIN PRSA"/>
    <property type="match status" value="1"/>
</dbReference>
<gene>
    <name evidence="11" type="primary">prsA</name>
    <name evidence="14" type="ORF">AS033_06545</name>
    <name evidence="15" type="ORF">RSA11_14735</name>
</gene>
<dbReference type="InterPro" id="IPR050245">
    <property type="entry name" value="PrsA_foldase"/>
</dbReference>
<dbReference type="EMBL" id="LDQV01000035">
    <property type="protein sequence ID" value="KTR25563.1"/>
    <property type="molecule type" value="Genomic_DNA"/>
</dbReference>
<sequence>MKKKLLGAAAVASVFTLAACGSNDEAVINYKGGEVNKADVQEEAYEKAGAQIAFQQTMNKLLEKKYGKEVTDKEVEAEVKKTKDQFPDKEQFNTTLKSAGIKNEKEFETVLRTQMLLTEAKSAKSKVTDKEIQERFDQEKVEVKASHILVAKESEAKDIKKQLDDGADFAKLAKEKSTDTGSGAKGGDLGYFTKGKMVKEFEDYAFKDGVEGKISDPIKTQFGYHIIKVVDRKEKKDFTLDKEKARIKKALAEEKAAQVNPNDIYRSLMKEYDVKIENKDFKDAFDLDKQEQQQMQQQMMQQQQQ</sequence>
<evidence type="ECO:0000313" key="17">
    <source>
        <dbReference type="Proteomes" id="UP000072605"/>
    </source>
</evidence>
<evidence type="ECO:0000256" key="4">
    <source>
        <dbReference type="ARBA" id="ARBA00022475"/>
    </source>
</evidence>
<feature type="chain" id="PRO_5038617400" description="Foldase protein PrsA" evidence="12">
    <location>
        <begin position="19"/>
        <end position="305"/>
    </location>
</feature>
<evidence type="ECO:0000256" key="11">
    <source>
        <dbReference type="HAMAP-Rule" id="MF_01145"/>
    </source>
</evidence>
<dbReference type="InterPro" id="IPR023059">
    <property type="entry name" value="Foldase_PrsA"/>
</dbReference>
<comment type="caution">
    <text evidence="14">The sequence shown here is derived from an EMBL/GenBank/DDBJ whole genome shotgun (WGS) entry which is preliminary data.</text>
</comment>
<protein>
    <recommendedName>
        <fullName evidence="11">Foldase protein PrsA</fullName>
        <ecNumber evidence="11">5.2.1.8</ecNumber>
    </recommendedName>
</protein>
<dbReference type="EMBL" id="LNQL01000002">
    <property type="protein sequence ID" value="KSU49031.1"/>
    <property type="molecule type" value="Genomic_DNA"/>
</dbReference>
<organism evidence="14 16">
    <name type="scientific">Exiguobacterium indicum</name>
    <dbReference type="NCBI Taxonomy" id="296995"/>
    <lineage>
        <taxon>Bacteria</taxon>
        <taxon>Bacillati</taxon>
        <taxon>Bacillota</taxon>
        <taxon>Bacilli</taxon>
        <taxon>Bacillales</taxon>
        <taxon>Bacillales Family XII. Incertae Sedis</taxon>
        <taxon>Exiguobacterium</taxon>
    </lineage>
</organism>
<dbReference type="PROSITE" id="PS50198">
    <property type="entry name" value="PPIC_PPIASE_2"/>
    <property type="match status" value="1"/>
</dbReference>
<evidence type="ECO:0000256" key="8">
    <source>
        <dbReference type="ARBA" id="ARBA00023139"/>
    </source>
</evidence>
<keyword evidence="6 11" id="KW-0697">Rotamase</keyword>
<evidence type="ECO:0000256" key="2">
    <source>
        <dbReference type="ARBA" id="ARBA00004193"/>
    </source>
</evidence>
<evidence type="ECO:0000256" key="5">
    <source>
        <dbReference type="ARBA" id="ARBA00022729"/>
    </source>
</evidence>
<keyword evidence="9 11" id="KW-0413">Isomerase</keyword>
<feature type="domain" description="PpiC" evidence="13">
    <location>
        <begin position="140"/>
        <end position="231"/>
    </location>
</feature>
<evidence type="ECO:0000256" key="3">
    <source>
        <dbReference type="ARBA" id="ARBA00006071"/>
    </source>
</evidence>
<dbReference type="RefSeq" id="WP_023467343.1">
    <property type="nucleotide sequence ID" value="NZ_FMYN01000002.1"/>
</dbReference>
<dbReference type="SUPFAM" id="SSF109998">
    <property type="entry name" value="Triger factor/SurA peptide-binding domain-like"/>
    <property type="match status" value="1"/>
</dbReference>
<dbReference type="HAMAP" id="MF_01145">
    <property type="entry name" value="Foldase_PrsA"/>
    <property type="match status" value="1"/>
</dbReference>
<dbReference type="GO" id="GO:0006457">
    <property type="term" value="P:protein folding"/>
    <property type="evidence" value="ECO:0007669"/>
    <property type="project" value="UniProtKB-UniRule"/>
</dbReference>
<feature type="signal peptide" evidence="12">
    <location>
        <begin position="1"/>
        <end position="18"/>
    </location>
</feature>
<evidence type="ECO:0000256" key="6">
    <source>
        <dbReference type="ARBA" id="ARBA00023110"/>
    </source>
</evidence>
<dbReference type="InterPro" id="IPR000297">
    <property type="entry name" value="PPIase_PpiC"/>
</dbReference>
<evidence type="ECO:0000256" key="12">
    <source>
        <dbReference type="SAM" id="SignalP"/>
    </source>
</evidence>
<comment type="similarity">
    <text evidence="3 11">Belongs to the PrsA family.</text>
</comment>
<keyword evidence="8 11" id="KW-0564">Palmitate</keyword>
<dbReference type="Pfam" id="PF13616">
    <property type="entry name" value="Rotamase_3"/>
    <property type="match status" value="1"/>
</dbReference>
<keyword evidence="4 11" id="KW-1003">Cell membrane</keyword>
<dbReference type="GeneID" id="90835867"/>
<evidence type="ECO:0000313" key="14">
    <source>
        <dbReference type="EMBL" id="KSU49031.1"/>
    </source>
</evidence>
<reference evidence="14 16" key="1">
    <citation type="journal article" date="2015" name="Int. J. Syst. Evol. Microbiol.">
        <title>Exiguobacterium enclense sp. nov., isolated from sediment.</title>
        <authorList>
            <person name="Dastager S.G."/>
            <person name="Mawlankar R."/>
            <person name="Sonalkar V.V."/>
            <person name="Thorat M.N."/>
            <person name="Mual P."/>
            <person name="Verma A."/>
            <person name="Krishnamurthi S."/>
            <person name="Tang S.K."/>
            <person name="Li W.J."/>
        </authorList>
    </citation>
    <scope>NUCLEOTIDE SEQUENCE [LARGE SCALE GENOMIC DNA]</scope>
    <source>
        <strain evidence="14 16">NIO-1109</strain>
    </source>
</reference>
<name>A0A0V8GFG3_9BACL</name>
<dbReference type="SUPFAM" id="SSF54534">
    <property type="entry name" value="FKBP-like"/>
    <property type="match status" value="1"/>
</dbReference>
<dbReference type="AlphaFoldDB" id="A0A0V8GFG3"/>
<keyword evidence="5 11" id="KW-0732">Signal</keyword>
<dbReference type="PROSITE" id="PS51257">
    <property type="entry name" value="PROKAR_LIPOPROTEIN"/>
    <property type="match status" value="1"/>
</dbReference>